<dbReference type="Gene3D" id="1.10.1300.10">
    <property type="entry name" value="3'5'-cyclic nucleotide phosphodiesterase, catalytic domain"/>
    <property type="match status" value="1"/>
</dbReference>
<dbReference type="InterPro" id="IPR002073">
    <property type="entry name" value="PDEase_catalytic_dom"/>
</dbReference>
<keyword evidence="4" id="KW-0378">Hydrolase</keyword>
<dbReference type="OMA" id="MAVIFAC"/>
<sequence length="109" mass="12283">MVPVLSEAPNGLSDIFSSLELLALYTASAMHDYDHPGLTNAFLVSTGDPKALLYNDRSVLENHHAASAWALLTETKNNFIENLDKIEYKMFRFIVLETILATDLKRHFD</sequence>
<dbReference type="InterPro" id="IPR036971">
    <property type="entry name" value="PDEase_catalytic_dom_sf"/>
</dbReference>
<name>A0A915HXS6_ROMCU</name>
<keyword evidence="3 5" id="KW-0479">Metal-binding</keyword>
<feature type="binding site" evidence="5">
    <location>
        <position position="32"/>
    </location>
    <ligand>
        <name>Zn(2+)</name>
        <dbReference type="ChEBI" id="CHEBI:29105"/>
        <label>1</label>
    </ligand>
</feature>
<evidence type="ECO:0000259" key="6">
    <source>
        <dbReference type="PROSITE" id="PS51845"/>
    </source>
</evidence>
<reference evidence="8" key="1">
    <citation type="submission" date="2022-11" db="UniProtKB">
        <authorList>
            <consortium name="WormBaseParasite"/>
        </authorList>
    </citation>
    <scope>IDENTIFICATION</scope>
</reference>
<dbReference type="Pfam" id="PF00233">
    <property type="entry name" value="PDEase_I"/>
    <property type="match status" value="1"/>
</dbReference>
<proteinExistence type="inferred from homology"/>
<dbReference type="Proteomes" id="UP000887565">
    <property type="component" value="Unplaced"/>
</dbReference>
<dbReference type="GO" id="GO:0046872">
    <property type="term" value="F:metal ion binding"/>
    <property type="evidence" value="ECO:0007669"/>
    <property type="project" value="UniProtKB-KW"/>
</dbReference>
<evidence type="ECO:0000256" key="3">
    <source>
        <dbReference type="ARBA" id="ARBA00022723"/>
    </source>
</evidence>
<dbReference type="PANTHER" id="PTHR11347">
    <property type="entry name" value="CYCLIC NUCLEOTIDE PHOSPHODIESTERASE"/>
    <property type="match status" value="1"/>
</dbReference>
<dbReference type="PROSITE" id="PS00126">
    <property type="entry name" value="PDEASE_I_1"/>
    <property type="match status" value="1"/>
</dbReference>
<dbReference type="GO" id="GO:0007165">
    <property type="term" value="P:signal transduction"/>
    <property type="evidence" value="ECO:0007669"/>
    <property type="project" value="InterPro"/>
</dbReference>
<dbReference type="GO" id="GO:0004114">
    <property type="term" value="F:3',5'-cyclic-nucleotide phosphodiesterase activity"/>
    <property type="evidence" value="ECO:0007669"/>
    <property type="project" value="InterPro"/>
</dbReference>
<feature type="binding site" evidence="5">
    <location>
        <position position="31"/>
    </location>
    <ligand>
        <name>Zn(2+)</name>
        <dbReference type="ChEBI" id="CHEBI:29105"/>
        <label>1</label>
    </ligand>
</feature>
<accession>A0A915HXS6</accession>
<evidence type="ECO:0000256" key="4">
    <source>
        <dbReference type="ARBA" id="ARBA00022801"/>
    </source>
</evidence>
<dbReference type="AlphaFoldDB" id="A0A915HXS6"/>
<organism evidence="7 8">
    <name type="scientific">Romanomermis culicivorax</name>
    <name type="common">Nematode worm</name>
    <dbReference type="NCBI Taxonomy" id="13658"/>
    <lineage>
        <taxon>Eukaryota</taxon>
        <taxon>Metazoa</taxon>
        <taxon>Ecdysozoa</taxon>
        <taxon>Nematoda</taxon>
        <taxon>Enoplea</taxon>
        <taxon>Dorylaimia</taxon>
        <taxon>Mermithida</taxon>
        <taxon>Mermithoidea</taxon>
        <taxon>Mermithidae</taxon>
        <taxon>Romanomermis</taxon>
    </lineage>
</organism>
<dbReference type="PROSITE" id="PS51845">
    <property type="entry name" value="PDEASE_I_2"/>
    <property type="match status" value="1"/>
</dbReference>
<comment type="similarity">
    <text evidence="2">Belongs to the cyclic nucleotide phosphodiesterase family.</text>
</comment>
<dbReference type="PRINTS" id="PR00387">
    <property type="entry name" value="PDIESTERASE1"/>
</dbReference>
<comment type="cofactor">
    <cofactor evidence="1">
        <name>a divalent metal cation</name>
        <dbReference type="ChEBI" id="CHEBI:60240"/>
    </cofactor>
</comment>
<evidence type="ECO:0000256" key="1">
    <source>
        <dbReference type="ARBA" id="ARBA00001968"/>
    </source>
</evidence>
<feature type="binding site" evidence="5">
    <location>
        <position position="32"/>
    </location>
    <ligand>
        <name>Zn(2+)</name>
        <dbReference type="ChEBI" id="CHEBI:29105"/>
        <label>2</label>
    </ligand>
</feature>
<dbReference type="InterPro" id="IPR023174">
    <property type="entry name" value="PDEase_CS"/>
</dbReference>
<dbReference type="SUPFAM" id="SSF109604">
    <property type="entry name" value="HD-domain/PDEase-like"/>
    <property type="match status" value="1"/>
</dbReference>
<feature type="domain" description="PDEase" evidence="6">
    <location>
        <begin position="1"/>
        <end position="109"/>
    </location>
</feature>
<evidence type="ECO:0000313" key="7">
    <source>
        <dbReference type="Proteomes" id="UP000887565"/>
    </source>
</evidence>
<evidence type="ECO:0000313" key="8">
    <source>
        <dbReference type="WBParaSite" id="nRc.2.0.1.t06372-RA"/>
    </source>
</evidence>
<protein>
    <submittedName>
        <fullName evidence="8">3',5'-cyclic-nucleotide phosphodiesterase</fullName>
    </submittedName>
</protein>
<dbReference type="InterPro" id="IPR023088">
    <property type="entry name" value="PDEase"/>
</dbReference>
<evidence type="ECO:0000256" key="2">
    <source>
        <dbReference type="ARBA" id="ARBA00007648"/>
    </source>
</evidence>
<evidence type="ECO:0000256" key="5">
    <source>
        <dbReference type="PIRSR" id="PIRSR623088-3"/>
    </source>
</evidence>
<keyword evidence="7" id="KW-1185">Reference proteome</keyword>
<dbReference type="WBParaSite" id="nRc.2.0.1.t06372-RA">
    <property type="protein sequence ID" value="nRc.2.0.1.t06372-RA"/>
    <property type="gene ID" value="nRc.2.0.1.g06372"/>
</dbReference>